<evidence type="ECO:0000313" key="2">
    <source>
        <dbReference type="EMBL" id="GEC16368.1"/>
    </source>
</evidence>
<evidence type="ECO:0000313" key="3">
    <source>
        <dbReference type="Proteomes" id="UP000318825"/>
    </source>
</evidence>
<gene>
    <name evidence="2" type="ORF">NWI01_22600</name>
</gene>
<accession>A0A4Y3WCX9</accession>
<protein>
    <submittedName>
        <fullName evidence="2">Uncharacterized protein</fullName>
    </submittedName>
</protein>
<dbReference type="Proteomes" id="UP000318825">
    <property type="component" value="Unassembled WGS sequence"/>
</dbReference>
<evidence type="ECO:0000256" key="1">
    <source>
        <dbReference type="SAM" id="MobiDB-lite"/>
    </source>
</evidence>
<dbReference type="EMBL" id="BJNF01000060">
    <property type="protein sequence ID" value="GEC16368.1"/>
    <property type="molecule type" value="Genomic_DNA"/>
</dbReference>
<name>A0A4Y3WCX9_NITWI</name>
<feature type="region of interest" description="Disordered" evidence="1">
    <location>
        <begin position="51"/>
        <end position="97"/>
    </location>
</feature>
<organism evidence="2 3">
    <name type="scientific">Nitrobacter winogradskyi</name>
    <name type="common">Nitrobacter agilis</name>
    <dbReference type="NCBI Taxonomy" id="913"/>
    <lineage>
        <taxon>Bacteria</taxon>
        <taxon>Pseudomonadati</taxon>
        <taxon>Pseudomonadota</taxon>
        <taxon>Alphaproteobacteria</taxon>
        <taxon>Hyphomicrobiales</taxon>
        <taxon>Nitrobacteraceae</taxon>
        <taxon>Nitrobacter</taxon>
    </lineage>
</organism>
<comment type="caution">
    <text evidence="2">The sequence shown here is derived from an EMBL/GenBank/DDBJ whole genome shotgun (WGS) entry which is preliminary data.</text>
</comment>
<reference evidence="2 3" key="1">
    <citation type="submission" date="2019-06" db="EMBL/GenBank/DDBJ databases">
        <title>Whole genome shotgun sequence of Nitrobacter winogradskyi NBRC 14297.</title>
        <authorList>
            <person name="Hosoyama A."/>
            <person name="Uohara A."/>
            <person name="Ohji S."/>
            <person name="Ichikawa N."/>
        </authorList>
    </citation>
    <scope>NUCLEOTIDE SEQUENCE [LARGE SCALE GENOMIC DNA]</scope>
    <source>
        <strain evidence="2 3">NBRC 14297</strain>
    </source>
</reference>
<dbReference type="RefSeq" id="WP_141384001.1">
    <property type="nucleotide sequence ID" value="NZ_BJNF01000060.1"/>
</dbReference>
<dbReference type="AlphaFoldDB" id="A0A4Y3WCX9"/>
<sequence>MTKSPPSPAQLARNERMRTAAIEGAKARADIEARDVAVRKNMERLRALRLAKEAEEATKPKPAKPVKASPRGKKAAPKQTAKLSDFLASQRSTGRTT</sequence>
<dbReference type="OrthoDB" id="8265707at2"/>
<proteinExistence type="predicted"/>
<feature type="compositionally biased region" description="Polar residues" evidence="1">
    <location>
        <begin position="87"/>
        <end position="97"/>
    </location>
</feature>